<keyword evidence="2" id="KW-1185">Reference proteome</keyword>
<sequence>MGHRMSGILTFLRNGYPTCAPPVGYLSLLALLPRRISEDEVCEIAWDLSVRGCPVDDADIGVEITRNIHEMPLPEDIERVRRRLIAIGGPDTIAHDG</sequence>
<evidence type="ECO:0000313" key="2">
    <source>
        <dbReference type="Proteomes" id="UP000236318"/>
    </source>
</evidence>
<protein>
    <submittedName>
        <fullName evidence="1">DUF3349 domain-containing protein</fullName>
    </submittedName>
</protein>
<accession>A0A2K4Y7C7</accession>
<name>A0A2K4Y7C7_9MYCO</name>
<organism evidence="1 2">
    <name type="scientific">Mycobacterium ahvazicum</name>
    <dbReference type="NCBI Taxonomy" id="1964395"/>
    <lineage>
        <taxon>Bacteria</taxon>
        <taxon>Bacillati</taxon>
        <taxon>Actinomycetota</taxon>
        <taxon>Actinomycetes</taxon>
        <taxon>Mycobacteriales</taxon>
        <taxon>Mycobacteriaceae</taxon>
        <taxon>Mycobacterium</taxon>
        <taxon>Mycobacterium simiae complex</taxon>
    </lineage>
</organism>
<dbReference type="Proteomes" id="UP000236318">
    <property type="component" value="Unassembled WGS sequence"/>
</dbReference>
<proteinExistence type="predicted"/>
<reference evidence="1" key="1">
    <citation type="submission" date="2018-01" db="EMBL/GenBank/DDBJ databases">
        <authorList>
            <consortium name="Urmite Genomes"/>
        </authorList>
    </citation>
    <scope>NUCLEOTIDE SEQUENCE [LARGE SCALE GENOMIC DNA]</scope>
    <source>
        <strain evidence="1">AFP003</strain>
    </source>
</reference>
<evidence type="ECO:0000313" key="1">
    <source>
        <dbReference type="EMBL" id="SOX52686.1"/>
    </source>
</evidence>
<dbReference type="AlphaFoldDB" id="A0A2K4Y7C7"/>
<dbReference type="Gene3D" id="1.10.150.430">
    <property type="entry name" value="DUF3349, helical bundle"/>
    <property type="match status" value="1"/>
</dbReference>
<dbReference type="Pfam" id="PF11829">
    <property type="entry name" value="DUF3349"/>
    <property type="match status" value="1"/>
</dbReference>
<gene>
    <name evidence="1" type="ORF">MAAFP003_1353</name>
</gene>
<comment type="caution">
    <text evidence="1">The sequence shown here is derived from an EMBL/GenBank/DDBJ whole genome shotgun (WGS) entry which is preliminary data.</text>
</comment>
<dbReference type="OrthoDB" id="4350726at2"/>
<dbReference type="InterPro" id="IPR021784">
    <property type="entry name" value="DUF3349"/>
</dbReference>
<dbReference type="InterPro" id="IPR044918">
    <property type="entry name" value="DUF3349_helical"/>
</dbReference>
<dbReference type="EMBL" id="FXEG02000002">
    <property type="protein sequence ID" value="SOX52686.1"/>
    <property type="molecule type" value="Genomic_DNA"/>
</dbReference>